<feature type="transmembrane region" description="Helical" evidence="1">
    <location>
        <begin position="292"/>
        <end position="313"/>
    </location>
</feature>
<keyword evidence="3" id="KW-1185">Reference proteome</keyword>
<feature type="transmembrane region" description="Helical" evidence="1">
    <location>
        <begin position="210"/>
        <end position="230"/>
    </location>
</feature>
<feature type="transmembrane region" description="Helical" evidence="1">
    <location>
        <begin position="251"/>
        <end position="280"/>
    </location>
</feature>
<gene>
    <name evidence="2" type="ORF">Q9R02_13895</name>
</gene>
<evidence type="ECO:0000313" key="3">
    <source>
        <dbReference type="Proteomes" id="UP001232725"/>
    </source>
</evidence>
<feature type="transmembrane region" description="Helical" evidence="1">
    <location>
        <begin position="178"/>
        <end position="198"/>
    </location>
</feature>
<sequence length="320" mass="34235">MPERTSPQAKPRFKRRRNGIALSVAIILTVIGVPSLAGVVITVVSGLADGSVNVFSGMGRLIGIALFAAVIVWLYRLGWGKLEPVAAEKPFVDFRGLTPGSPEYQAALEDYRQRRDKLIADSARVAGGMPTLEPDTSGFLRSRSREEAESDMALSAADYRESLRPSLRKWPVALQGPYLALGFLAWGGVICAALLAFWGSSPGMGGADALMGLLCLPLWILAVGSSSRILDGSPSHQNVAQKVSYGILRKTWTTPAVTWILVLGFLALGIAAMLALAYWHPSARPGLGAVEVLMASFVGWGSALALVFLFWSVRPGKKKS</sequence>
<reference evidence="2 3" key="1">
    <citation type="submission" date="2023-08" db="EMBL/GenBank/DDBJ databases">
        <title>Arthrobacter horti sp. nov., isolated from forest soil.</title>
        <authorList>
            <person name="Park M."/>
        </authorList>
    </citation>
    <scope>NUCLEOTIDE SEQUENCE [LARGE SCALE GENOMIC DNA]</scope>
    <source>
        <strain evidence="2 3">YJM1</strain>
    </source>
</reference>
<protein>
    <submittedName>
        <fullName evidence="2">Uncharacterized protein</fullName>
    </submittedName>
</protein>
<accession>A0ABT9IRU8</accession>
<dbReference type="EMBL" id="JAVALS010000012">
    <property type="protein sequence ID" value="MDP5228252.1"/>
    <property type="molecule type" value="Genomic_DNA"/>
</dbReference>
<keyword evidence="1" id="KW-1133">Transmembrane helix</keyword>
<keyword evidence="1" id="KW-0812">Transmembrane</keyword>
<organism evidence="2 3">
    <name type="scientific">Arthrobacter horti</name>
    <dbReference type="NCBI Taxonomy" id="3068273"/>
    <lineage>
        <taxon>Bacteria</taxon>
        <taxon>Bacillati</taxon>
        <taxon>Actinomycetota</taxon>
        <taxon>Actinomycetes</taxon>
        <taxon>Micrococcales</taxon>
        <taxon>Micrococcaceae</taxon>
        <taxon>Arthrobacter</taxon>
    </lineage>
</organism>
<proteinExistence type="predicted"/>
<dbReference type="RefSeq" id="WP_305997298.1">
    <property type="nucleotide sequence ID" value="NZ_JAVALS010000012.1"/>
</dbReference>
<keyword evidence="1" id="KW-0472">Membrane</keyword>
<dbReference type="Proteomes" id="UP001232725">
    <property type="component" value="Unassembled WGS sequence"/>
</dbReference>
<feature type="transmembrane region" description="Helical" evidence="1">
    <location>
        <begin position="54"/>
        <end position="75"/>
    </location>
</feature>
<feature type="transmembrane region" description="Helical" evidence="1">
    <location>
        <begin position="20"/>
        <end position="48"/>
    </location>
</feature>
<name>A0ABT9IRU8_9MICC</name>
<evidence type="ECO:0000313" key="2">
    <source>
        <dbReference type="EMBL" id="MDP5228252.1"/>
    </source>
</evidence>
<comment type="caution">
    <text evidence="2">The sequence shown here is derived from an EMBL/GenBank/DDBJ whole genome shotgun (WGS) entry which is preliminary data.</text>
</comment>
<evidence type="ECO:0000256" key="1">
    <source>
        <dbReference type="SAM" id="Phobius"/>
    </source>
</evidence>